<keyword evidence="3" id="KW-1185">Reference proteome</keyword>
<dbReference type="Proteomes" id="UP001153069">
    <property type="component" value="Unassembled WGS sequence"/>
</dbReference>
<proteinExistence type="predicted"/>
<keyword evidence="1" id="KW-0812">Transmembrane</keyword>
<keyword evidence="1" id="KW-0472">Membrane</keyword>
<gene>
    <name evidence="2" type="ORF">SEMRO_684_G186730.1</name>
</gene>
<dbReference type="AlphaFoldDB" id="A0A9N8E575"/>
<name>A0A9N8E575_9STRA</name>
<protein>
    <submittedName>
        <fullName evidence="2">Uncharacterized protein</fullName>
    </submittedName>
</protein>
<reference evidence="2" key="1">
    <citation type="submission" date="2020-06" db="EMBL/GenBank/DDBJ databases">
        <authorList>
            <consortium name="Plant Systems Biology data submission"/>
        </authorList>
    </citation>
    <scope>NUCLEOTIDE SEQUENCE</scope>
    <source>
        <strain evidence="2">D6</strain>
    </source>
</reference>
<feature type="transmembrane region" description="Helical" evidence="1">
    <location>
        <begin position="38"/>
        <end position="58"/>
    </location>
</feature>
<dbReference type="EMBL" id="CAICTM010000683">
    <property type="protein sequence ID" value="CAB9514926.1"/>
    <property type="molecule type" value="Genomic_DNA"/>
</dbReference>
<comment type="caution">
    <text evidence="2">The sequence shown here is derived from an EMBL/GenBank/DDBJ whole genome shotgun (WGS) entry which is preliminary data.</text>
</comment>
<accession>A0A9N8E575</accession>
<sequence>MSRQLRRNSPVLTYNGFQTIISGSSASPKRRYDADRIVLYRSLVFATFLFAACLYVSLDPNSQTHLGNRRKVEQLLGNIRRRRLASDQIQLRYNAPDPQEYQRTVWTLDTFPVNGVNLARYGFENEHAHHKQRRASATMEEEFELFEDFDISSFLEGTNKLSVGGHSHENKRSPAHMLMYQRHSEEPSLAFYMDKIAQKSFLKAIGIPVPLSHLAKYHDEFVTGKDGKQADGDREEEIRKLLPNKSDYVVKSHKSGGVIFVSFVEETNSHIMWTVDSSGKKGEEYSADAVAHQINDVMHPRKNHFLDPWAMAFVQPGVVIEDRFTSFESVDKPPMHLSVYVIWGRVWMATWRDAEGPGHSGLVFRNGTVIMDDMAVVKMPRWAKWDLVMETAEDIAAHKDILQIDFLIGVSAEAAYMLSQATVSRQEKLAEVQIVVSGIKLNPSDKFPNGNKDLLNEMGRLWIAGYEMGIHRLIPNNEVPPEYVQHHRLTTEAAKRLDQTYGLFWKLGSTINAD</sequence>
<evidence type="ECO:0000313" key="2">
    <source>
        <dbReference type="EMBL" id="CAB9514926.1"/>
    </source>
</evidence>
<keyword evidence="1" id="KW-1133">Transmembrane helix</keyword>
<evidence type="ECO:0000256" key="1">
    <source>
        <dbReference type="SAM" id="Phobius"/>
    </source>
</evidence>
<evidence type="ECO:0000313" key="3">
    <source>
        <dbReference type="Proteomes" id="UP001153069"/>
    </source>
</evidence>
<organism evidence="2 3">
    <name type="scientific">Seminavis robusta</name>
    <dbReference type="NCBI Taxonomy" id="568900"/>
    <lineage>
        <taxon>Eukaryota</taxon>
        <taxon>Sar</taxon>
        <taxon>Stramenopiles</taxon>
        <taxon>Ochrophyta</taxon>
        <taxon>Bacillariophyta</taxon>
        <taxon>Bacillariophyceae</taxon>
        <taxon>Bacillariophycidae</taxon>
        <taxon>Naviculales</taxon>
        <taxon>Naviculaceae</taxon>
        <taxon>Seminavis</taxon>
    </lineage>
</organism>